<dbReference type="AlphaFoldDB" id="A0A0A9F7Q0"/>
<reference evidence="1" key="2">
    <citation type="journal article" date="2015" name="Data Brief">
        <title>Shoot transcriptome of the giant reed, Arundo donax.</title>
        <authorList>
            <person name="Barrero R.A."/>
            <person name="Guerrero F.D."/>
            <person name="Moolhuijzen P."/>
            <person name="Goolsby J.A."/>
            <person name="Tidwell J."/>
            <person name="Bellgard S.E."/>
            <person name="Bellgard M.I."/>
        </authorList>
    </citation>
    <scope>NUCLEOTIDE SEQUENCE</scope>
    <source>
        <tissue evidence="1">Shoot tissue taken approximately 20 cm above the soil surface</tissue>
    </source>
</reference>
<name>A0A0A9F7Q0_ARUDO</name>
<dbReference type="EMBL" id="GBRH01189514">
    <property type="protein sequence ID" value="JAE08382.1"/>
    <property type="molecule type" value="Transcribed_RNA"/>
</dbReference>
<reference evidence="1" key="1">
    <citation type="submission" date="2014-09" db="EMBL/GenBank/DDBJ databases">
        <authorList>
            <person name="Magalhaes I.L.F."/>
            <person name="Oliveira U."/>
            <person name="Santos F.R."/>
            <person name="Vidigal T.H.D.A."/>
            <person name="Brescovit A.D."/>
            <person name="Santos A.J."/>
        </authorList>
    </citation>
    <scope>NUCLEOTIDE SEQUENCE</scope>
    <source>
        <tissue evidence="1">Shoot tissue taken approximately 20 cm above the soil surface</tissue>
    </source>
</reference>
<organism evidence="1">
    <name type="scientific">Arundo donax</name>
    <name type="common">Giant reed</name>
    <name type="synonym">Donax arundinaceus</name>
    <dbReference type="NCBI Taxonomy" id="35708"/>
    <lineage>
        <taxon>Eukaryota</taxon>
        <taxon>Viridiplantae</taxon>
        <taxon>Streptophyta</taxon>
        <taxon>Embryophyta</taxon>
        <taxon>Tracheophyta</taxon>
        <taxon>Spermatophyta</taxon>
        <taxon>Magnoliopsida</taxon>
        <taxon>Liliopsida</taxon>
        <taxon>Poales</taxon>
        <taxon>Poaceae</taxon>
        <taxon>PACMAD clade</taxon>
        <taxon>Arundinoideae</taxon>
        <taxon>Arundineae</taxon>
        <taxon>Arundo</taxon>
    </lineage>
</organism>
<evidence type="ECO:0000313" key="1">
    <source>
        <dbReference type="EMBL" id="JAE08382.1"/>
    </source>
</evidence>
<proteinExistence type="predicted"/>
<accession>A0A0A9F7Q0</accession>
<protein>
    <submittedName>
        <fullName evidence="1">Uncharacterized protein</fullName>
    </submittedName>
</protein>
<sequence length="49" mass="5073">MYDAAAASASGAALVTRRPIRSAAPRTTTPPLALPLPRAITGTLQLAWQ</sequence>